<evidence type="ECO:0000256" key="5">
    <source>
        <dbReference type="ARBA" id="ARBA00023110"/>
    </source>
</evidence>
<dbReference type="STRING" id="518766.Rmar_2406"/>
<evidence type="ECO:0000256" key="3">
    <source>
        <dbReference type="ARBA" id="ARBA00013194"/>
    </source>
</evidence>
<evidence type="ECO:0000256" key="7">
    <source>
        <dbReference type="ARBA" id="ARBA00023235"/>
    </source>
</evidence>
<evidence type="ECO:0000259" key="11">
    <source>
        <dbReference type="Pfam" id="PF05698"/>
    </source>
</evidence>
<evidence type="ECO:0000313" key="12">
    <source>
        <dbReference type="EMBL" id="ACY49284.1"/>
    </source>
</evidence>
<evidence type="ECO:0000256" key="1">
    <source>
        <dbReference type="ARBA" id="ARBA00000971"/>
    </source>
</evidence>
<sequence length="450" mass="51882">MQTEIKEISSVEYELRLHVPAEELQPELDRLLRQIRAHVQLKGFRPGKAPLSLVKKLYGDEVALELAERKIREALEQAVLEPGTYRVIGRPRVLRLDYKPDADLHAVLRFGVRPEFELKPLDQETIPHLVHQVTDEEVEEAIKRLQKEEAELVDLPADTPLGAEDYAVVDLQRLDEATGAPIIGEKEEGVSFFLDDPRLREELRQALLGKKAGETVRVDLPHGDEETGEPAHAHRYEVRVRETKRRELPALDAEFIQKISHGQVSDEAGLRELVRKELQARWDQESRELLEQEIMHRLLTLHPIPVPESAVEMVLDEFVEDVRQRNNGRLPEGFDETAFRHANRALAEQQARWTFIFDKVVETFGIEVTEADIQAFFEKQADPESGLSAEQLRQFYESVPGLIDQVRSRLLHQKVFDTLAERFKLEDLDREAYIERLKAQRESAEARNPE</sequence>
<keyword evidence="9" id="KW-0963">Cytoplasm</keyword>
<comment type="catalytic activity">
    <reaction evidence="1 9">
        <text>[protein]-peptidylproline (omega=180) = [protein]-peptidylproline (omega=0)</text>
        <dbReference type="Rhea" id="RHEA:16237"/>
        <dbReference type="Rhea" id="RHEA-COMP:10747"/>
        <dbReference type="Rhea" id="RHEA-COMP:10748"/>
        <dbReference type="ChEBI" id="CHEBI:83833"/>
        <dbReference type="ChEBI" id="CHEBI:83834"/>
        <dbReference type="EC" id="5.2.1.8"/>
    </reaction>
</comment>
<dbReference type="AlphaFoldDB" id="D0MF28"/>
<dbReference type="SUPFAM" id="SSF102735">
    <property type="entry name" value="Trigger factor ribosome-binding domain"/>
    <property type="match status" value="1"/>
</dbReference>
<dbReference type="KEGG" id="rmr:Rmar_2406"/>
<dbReference type="EC" id="5.2.1.8" evidence="3 9"/>
<keyword evidence="9" id="KW-0131">Cell cycle</keyword>
<dbReference type="SUPFAM" id="SSF109998">
    <property type="entry name" value="Triger factor/SurA peptide-binding domain-like"/>
    <property type="match status" value="1"/>
</dbReference>
<dbReference type="GO" id="GO:0005737">
    <property type="term" value="C:cytoplasm"/>
    <property type="evidence" value="ECO:0007669"/>
    <property type="project" value="UniProtKB-SubCell"/>
</dbReference>
<dbReference type="HAMAP" id="MF_00303">
    <property type="entry name" value="Trigger_factor_Tig"/>
    <property type="match status" value="1"/>
</dbReference>
<dbReference type="eggNOG" id="COG0544">
    <property type="taxonomic scope" value="Bacteria"/>
</dbReference>
<dbReference type="InterPro" id="IPR027304">
    <property type="entry name" value="Trigger_fact/SurA_dom_sf"/>
</dbReference>
<protein>
    <recommendedName>
        <fullName evidence="4 9">Trigger factor</fullName>
        <shortName evidence="9">TF</shortName>
        <ecNumber evidence="3 9">5.2.1.8</ecNumber>
    </recommendedName>
    <alternativeName>
        <fullName evidence="8 9">PPIase</fullName>
    </alternativeName>
</protein>
<dbReference type="NCBIfam" id="TIGR00115">
    <property type="entry name" value="tig"/>
    <property type="match status" value="1"/>
</dbReference>
<dbReference type="HOGENOM" id="CLU_033058_2_0_10"/>
<dbReference type="InterPro" id="IPR008880">
    <property type="entry name" value="Trigger_fac_C"/>
</dbReference>
<comment type="domain">
    <text evidence="9">Consists of 3 domains; the N-terminus binds the ribosome, the middle domain has PPIase activity, while the C-terminus has intrinsic chaperone activity on its own.</text>
</comment>
<dbReference type="RefSeq" id="WP_012844894.1">
    <property type="nucleotide sequence ID" value="NC_013501.1"/>
</dbReference>
<evidence type="ECO:0000313" key="13">
    <source>
        <dbReference type="Proteomes" id="UP000002221"/>
    </source>
</evidence>
<dbReference type="EMBL" id="CP001807">
    <property type="protein sequence ID" value="ACY49284.1"/>
    <property type="molecule type" value="Genomic_DNA"/>
</dbReference>
<dbReference type="GO" id="GO:0006457">
    <property type="term" value="P:protein folding"/>
    <property type="evidence" value="ECO:0007669"/>
    <property type="project" value="UniProtKB-UniRule"/>
</dbReference>
<comment type="function">
    <text evidence="9">Involved in protein export. Acts as a chaperone by maintaining the newly synthesized protein in an open conformation. Functions as a peptidyl-prolyl cis-trans isomerase.</text>
</comment>
<keyword evidence="13" id="KW-1185">Reference proteome</keyword>
<dbReference type="Gene3D" id="3.10.50.40">
    <property type="match status" value="1"/>
</dbReference>
<dbReference type="Proteomes" id="UP000002221">
    <property type="component" value="Chromosome"/>
</dbReference>
<dbReference type="OrthoDB" id="9767721at2"/>
<dbReference type="Gene3D" id="1.10.3120.10">
    <property type="entry name" value="Trigger factor, C-terminal domain"/>
    <property type="match status" value="1"/>
</dbReference>
<evidence type="ECO:0000256" key="9">
    <source>
        <dbReference type="HAMAP-Rule" id="MF_00303"/>
    </source>
</evidence>
<dbReference type="InterPro" id="IPR037041">
    <property type="entry name" value="Trigger_fac_C_sf"/>
</dbReference>
<evidence type="ECO:0000256" key="4">
    <source>
        <dbReference type="ARBA" id="ARBA00016902"/>
    </source>
</evidence>
<dbReference type="Pfam" id="PF05698">
    <property type="entry name" value="Trigger_C"/>
    <property type="match status" value="1"/>
</dbReference>
<keyword evidence="9" id="KW-0132">Cell division</keyword>
<dbReference type="Pfam" id="PF05697">
    <property type="entry name" value="Trigger_N"/>
    <property type="match status" value="1"/>
</dbReference>
<dbReference type="GO" id="GO:0003755">
    <property type="term" value="F:peptidyl-prolyl cis-trans isomerase activity"/>
    <property type="evidence" value="ECO:0007669"/>
    <property type="project" value="UniProtKB-UniRule"/>
</dbReference>
<accession>D0MF28</accession>
<proteinExistence type="inferred from homology"/>
<name>D0MF28_RHOM4</name>
<organism evidence="12 13">
    <name type="scientific">Rhodothermus marinus (strain ATCC 43812 / DSM 4252 / R-10)</name>
    <name type="common">Rhodothermus obamensis</name>
    <dbReference type="NCBI Taxonomy" id="518766"/>
    <lineage>
        <taxon>Bacteria</taxon>
        <taxon>Pseudomonadati</taxon>
        <taxon>Rhodothermota</taxon>
        <taxon>Rhodothermia</taxon>
        <taxon>Rhodothermales</taxon>
        <taxon>Rhodothermaceae</taxon>
        <taxon>Rhodothermus</taxon>
    </lineage>
</organism>
<dbReference type="InterPro" id="IPR036611">
    <property type="entry name" value="Trigger_fac_ribosome-bd_sf"/>
</dbReference>
<dbReference type="InterPro" id="IPR005215">
    <property type="entry name" value="Trig_fac"/>
</dbReference>
<evidence type="ECO:0000256" key="6">
    <source>
        <dbReference type="ARBA" id="ARBA00023186"/>
    </source>
</evidence>
<gene>
    <name evidence="9" type="primary">tig</name>
    <name evidence="12" type="ordered locus">Rmar_2406</name>
</gene>
<dbReference type="SUPFAM" id="SSF54534">
    <property type="entry name" value="FKBP-like"/>
    <property type="match status" value="1"/>
</dbReference>
<evidence type="ECO:0000256" key="8">
    <source>
        <dbReference type="ARBA" id="ARBA00029986"/>
    </source>
</evidence>
<comment type="subcellular location">
    <subcellularLocation>
        <location evidence="9">Cytoplasm</location>
    </subcellularLocation>
    <text evidence="9">About half TF is bound to the ribosome near the polypeptide exit tunnel while the other half is free in the cytoplasm.</text>
</comment>
<dbReference type="GO" id="GO:0015031">
    <property type="term" value="P:protein transport"/>
    <property type="evidence" value="ECO:0007669"/>
    <property type="project" value="UniProtKB-UniRule"/>
</dbReference>
<keyword evidence="5 9" id="KW-0697">Rotamase</keyword>
<dbReference type="PIRSF" id="PIRSF003095">
    <property type="entry name" value="Trigger_factor"/>
    <property type="match status" value="1"/>
</dbReference>
<dbReference type="InterPro" id="IPR008881">
    <property type="entry name" value="Trigger_fac_ribosome-bd_bac"/>
</dbReference>
<reference evidence="12 13" key="1">
    <citation type="journal article" date="2009" name="Stand. Genomic Sci.">
        <title>Complete genome sequence of Rhodothermus marinus type strain (R-10).</title>
        <authorList>
            <person name="Nolan M."/>
            <person name="Tindall B.J."/>
            <person name="Pomrenke H."/>
            <person name="Lapidus A."/>
            <person name="Copeland A."/>
            <person name="Glavina Del Rio T."/>
            <person name="Lucas S."/>
            <person name="Chen F."/>
            <person name="Tice H."/>
            <person name="Cheng J.F."/>
            <person name="Saunders E."/>
            <person name="Han C."/>
            <person name="Bruce D."/>
            <person name="Goodwin L."/>
            <person name="Chain P."/>
            <person name="Pitluck S."/>
            <person name="Ovchinikova G."/>
            <person name="Pati A."/>
            <person name="Ivanova N."/>
            <person name="Mavromatis K."/>
            <person name="Chen A."/>
            <person name="Palaniappan K."/>
            <person name="Land M."/>
            <person name="Hauser L."/>
            <person name="Chang Y.J."/>
            <person name="Jeffries C.D."/>
            <person name="Brettin T."/>
            <person name="Goker M."/>
            <person name="Bristow J."/>
            <person name="Eisen J.A."/>
            <person name="Markowitz V."/>
            <person name="Hugenholtz P."/>
            <person name="Kyrpides N.C."/>
            <person name="Klenk H.P."/>
            <person name="Detter J.C."/>
        </authorList>
    </citation>
    <scope>NUCLEOTIDE SEQUENCE [LARGE SCALE GENOMIC DNA]</scope>
    <source>
        <strain evidence="13">ATCC 43812 / DSM 4252 / R-10</strain>
    </source>
</reference>
<evidence type="ECO:0000259" key="10">
    <source>
        <dbReference type="Pfam" id="PF05697"/>
    </source>
</evidence>
<dbReference type="InterPro" id="IPR046357">
    <property type="entry name" value="PPIase_dom_sf"/>
</dbReference>
<comment type="similarity">
    <text evidence="2 9">Belongs to the FKBP-type PPIase family. Tig subfamily.</text>
</comment>
<feature type="domain" description="Trigger factor C-terminal" evidence="11">
    <location>
        <begin position="269"/>
        <end position="420"/>
    </location>
</feature>
<evidence type="ECO:0000256" key="2">
    <source>
        <dbReference type="ARBA" id="ARBA00005464"/>
    </source>
</evidence>
<feature type="domain" description="Trigger factor ribosome-binding bacterial" evidence="10">
    <location>
        <begin position="1"/>
        <end position="145"/>
    </location>
</feature>
<dbReference type="GO" id="GO:0051301">
    <property type="term" value="P:cell division"/>
    <property type="evidence" value="ECO:0007669"/>
    <property type="project" value="UniProtKB-KW"/>
</dbReference>
<keyword evidence="7 9" id="KW-0413">Isomerase</keyword>
<dbReference type="Gene3D" id="3.30.70.1050">
    <property type="entry name" value="Trigger factor ribosome-binding domain"/>
    <property type="match status" value="1"/>
</dbReference>
<keyword evidence="6 9" id="KW-0143">Chaperone</keyword>